<reference evidence="2 3" key="1">
    <citation type="journal article" date="2019" name="Int. J. Syst. Evol. Microbiol.">
        <title>The Global Catalogue of Microorganisms (GCM) 10K type strain sequencing project: providing services to taxonomists for standard genome sequencing and annotation.</title>
        <authorList>
            <consortium name="The Broad Institute Genomics Platform"/>
            <consortium name="The Broad Institute Genome Sequencing Center for Infectious Disease"/>
            <person name="Wu L."/>
            <person name="Ma J."/>
        </authorList>
    </citation>
    <scope>NUCLEOTIDE SEQUENCE [LARGE SCALE GENOMIC DNA]</scope>
    <source>
        <strain evidence="2 3">JCM 15974</strain>
    </source>
</reference>
<dbReference type="Pfam" id="PF20594">
    <property type="entry name" value="DUF6794"/>
    <property type="match status" value="1"/>
</dbReference>
<name>A0ABN1J4J6_9FLAO</name>
<comment type="caution">
    <text evidence="2">The sequence shown here is derived from an EMBL/GenBank/DDBJ whole genome shotgun (WGS) entry which is preliminary data.</text>
</comment>
<evidence type="ECO:0000313" key="2">
    <source>
        <dbReference type="EMBL" id="GAA0728501.1"/>
    </source>
</evidence>
<dbReference type="EMBL" id="BAAAGE010000003">
    <property type="protein sequence ID" value="GAA0728501.1"/>
    <property type="molecule type" value="Genomic_DNA"/>
</dbReference>
<dbReference type="InterPro" id="IPR046744">
    <property type="entry name" value="DUF6794"/>
</dbReference>
<evidence type="ECO:0000259" key="1">
    <source>
        <dbReference type="Pfam" id="PF20594"/>
    </source>
</evidence>
<accession>A0ABN1J4J6</accession>
<keyword evidence="3" id="KW-1185">Reference proteome</keyword>
<protein>
    <recommendedName>
        <fullName evidence="1">DUF6794 domain-containing protein</fullName>
    </recommendedName>
</protein>
<gene>
    <name evidence="2" type="ORF">GCM10009430_37730</name>
</gene>
<feature type="domain" description="DUF6794" evidence="1">
    <location>
        <begin position="15"/>
        <end position="100"/>
    </location>
</feature>
<proteinExistence type="predicted"/>
<organism evidence="2 3">
    <name type="scientific">Aquimarina litoralis</name>
    <dbReference type="NCBI Taxonomy" id="584605"/>
    <lineage>
        <taxon>Bacteria</taxon>
        <taxon>Pseudomonadati</taxon>
        <taxon>Bacteroidota</taxon>
        <taxon>Flavobacteriia</taxon>
        <taxon>Flavobacteriales</taxon>
        <taxon>Flavobacteriaceae</taxon>
        <taxon>Aquimarina</taxon>
    </lineage>
</organism>
<sequence>MFVLTLLSCQNKRNIPSELIYSFEYLNDNWNKEEINKFKNISENDTTPRNYHFGIGMHIRNNLLRHNEKSDSIVKFFNDLKIEHYDYMSSIILTSYNRYLNNTDIKLMDQVNGILESLKPTVDCQNRQREKAEKLYSKLSINDSIQVQMPVSEMTKNSVISYDCPNVDWNFDSDKHLLINGVVTQKYIRKDSSSDSPQKIYRDYHLKLRILEMNNPEIKYFMNKIAKGDEIDFSLEYSFNIK</sequence>
<dbReference type="Proteomes" id="UP001501758">
    <property type="component" value="Unassembled WGS sequence"/>
</dbReference>
<evidence type="ECO:0000313" key="3">
    <source>
        <dbReference type="Proteomes" id="UP001501758"/>
    </source>
</evidence>